<reference evidence="2" key="2">
    <citation type="submission" date="2020-05" db="UniProtKB">
        <authorList>
            <consortium name="EnsemblMetazoa"/>
        </authorList>
    </citation>
    <scope>IDENTIFICATION</scope>
    <source>
        <strain evidence="2">maculatus3</strain>
    </source>
</reference>
<evidence type="ECO:0000313" key="2">
    <source>
        <dbReference type="EnsemblMetazoa" id="AMAM019417-PA"/>
    </source>
</evidence>
<dbReference type="AlphaFoldDB" id="A0A182T4F3"/>
<keyword evidence="1" id="KW-0175">Coiled coil</keyword>
<reference evidence="3" key="1">
    <citation type="submission" date="2013-09" db="EMBL/GenBank/DDBJ databases">
        <title>The Genome Sequence of Anopheles maculatus species B.</title>
        <authorList>
            <consortium name="The Broad Institute Genomics Platform"/>
            <person name="Neafsey D.E."/>
            <person name="Besansky N."/>
            <person name="Howell P."/>
            <person name="Walton C."/>
            <person name="Young S.K."/>
            <person name="Zeng Q."/>
            <person name="Gargeya S."/>
            <person name="Fitzgerald M."/>
            <person name="Haas B."/>
            <person name="Abouelleil A."/>
            <person name="Allen A.W."/>
            <person name="Alvarado L."/>
            <person name="Arachchi H.M."/>
            <person name="Berlin A.M."/>
            <person name="Chapman S.B."/>
            <person name="Gainer-Dewar J."/>
            <person name="Goldberg J."/>
            <person name="Griggs A."/>
            <person name="Gujja S."/>
            <person name="Hansen M."/>
            <person name="Howarth C."/>
            <person name="Imamovic A."/>
            <person name="Ireland A."/>
            <person name="Larimer J."/>
            <person name="McCowan C."/>
            <person name="Murphy C."/>
            <person name="Pearson M."/>
            <person name="Poon T.W."/>
            <person name="Priest M."/>
            <person name="Roberts A."/>
            <person name="Saif S."/>
            <person name="Shea T."/>
            <person name="Sisk P."/>
            <person name="Sykes S."/>
            <person name="Wortman J."/>
            <person name="Nusbaum C."/>
            <person name="Birren B."/>
        </authorList>
    </citation>
    <scope>NUCLEOTIDE SEQUENCE [LARGE SCALE GENOMIC DNA]</scope>
    <source>
        <strain evidence="3">maculatus3</strain>
    </source>
</reference>
<evidence type="ECO:0000313" key="3">
    <source>
        <dbReference type="Proteomes" id="UP000075901"/>
    </source>
</evidence>
<accession>A0A182T4F3</accession>
<protein>
    <submittedName>
        <fullName evidence="2">Uncharacterized protein</fullName>
    </submittedName>
</protein>
<feature type="coiled-coil region" evidence="1">
    <location>
        <begin position="123"/>
        <end position="150"/>
    </location>
</feature>
<evidence type="ECO:0000256" key="1">
    <source>
        <dbReference type="SAM" id="Coils"/>
    </source>
</evidence>
<proteinExistence type="predicted"/>
<dbReference type="EnsemblMetazoa" id="AMAM019417-RA">
    <property type="protein sequence ID" value="AMAM019417-PA"/>
    <property type="gene ID" value="AMAM019417"/>
</dbReference>
<organism evidence="2 3">
    <name type="scientific">Anopheles maculatus</name>
    <dbReference type="NCBI Taxonomy" id="74869"/>
    <lineage>
        <taxon>Eukaryota</taxon>
        <taxon>Metazoa</taxon>
        <taxon>Ecdysozoa</taxon>
        <taxon>Arthropoda</taxon>
        <taxon>Hexapoda</taxon>
        <taxon>Insecta</taxon>
        <taxon>Pterygota</taxon>
        <taxon>Neoptera</taxon>
        <taxon>Endopterygota</taxon>
        <taxon>Diptera</taxon>
        <taxon>Nematocera</taxon>
        <taxon>Culicoidea</taxon>
        <taxon>Culicidae</taxon>
        <taxon>Anophelinae</taxon>
        <taxon>Anopheles</taxon>
        <taxon>Anopheles maculatus group</taxon>
    </lineage>
</organism>
<sequence>MEDSRYLMNQTELIATHQDELKQELLKYYRTSLIISLLKQFDAPISIESRALLSMYKHDGDLPLGLDHIRNVDISYHERIAIGKYIEGKITEQVRPFVEKAKRFSGGDLAELSATQFQNHYKNLQLDQERQELTDKLAQLKVRKLQLMKACAEIRTGPYQRNNVELKHAEARSMQYKTELLQKLIGNEITNCTPHAVKAIKEVAANINTLLGDNGK</sequence>
<dbReference type="Proteomes" id="UP000075901">
    <property type="component" value="Unassembled WGS sequence"/>
</dbReference>
<dbReference type="VEuPathDB" id="VectorBase:AMAM019417"/>
<keyword evidence="3" id="KW-1185">Reference proteome</keyword>
<name>A0A182T4F3_9DIPT</name>